<feature type="region of interest" description="Disordered" evidence="1">
    <location>
        <begin position="1"/>
        <end position="79"/>
    </location>
</feature>
<dbReference type="Proteomes" id="UP001233999">
    <property type="component" value="Unassembled WGS sequence"/>
</dbReference>
<dbReference type="AlphaFoldDB" id="A0AAD8A1Z7"/>
<sequence length="79" mass="8843">MEKAGPNTSCFTRPRSKPLTDEEISELVNDSNSDGYELDDISSDKEQDNILPESTPMAHTQSKGQKRKRQNVMSDKDLG</sequence>
<evidence type="ECO:0000256" key="1">
    <source>
        <dbReference type="SAM" id="MobiDB-lite"/>
    </source>
</evidence>
<keyword evidence="3" id="KW-1185">Reference proteome</keyword>
<name>A0AAD8A1Z7_DIPPU</name>
<organism evidence="2 3">
    <name type="scientific">Diploptera punctata</name>
    <name type="common">Pacific beetle cockroach</name>
    <dbReference type="NCBI Taxonomy" id="6984"/>
    <lineage>
        <taxon>Eukaryota</taxon>
        <taxon>Metazoa</taxon>
        <taxon>Ecdysozoa</taxon>
        <taxon>Arthropoda</taxon>
        <taxon>Hexapoda</taxon>
        <taxon>Insecta</taxon>
        <taxon>Pterygota</taxon>
        <taxon>Neoptera</taxon>
        <taxon>Polyneoptera</taxon>
        <taxon>Dictyoptera</taxon>
        <taxon>Blattodea</taxon>
        <taxon>Blaberoidea</taxon>
        <taxon>Blaberidae</taxon>
        <taxon>Diplopterinae</taxon>
        <taxon>Diploptera</taxon>
    </lineage>
</organism>
<protein>
    <submittedName>
        <fullName evidence="2">Uncharacterized protein</fullName>
    </submittedName>
</protein>
<reference evidence="2" key="1">
    <citation type="journal article" date="2023" name="IScience">
        <title>Live-bearing cockroach genome reveals convergent evolutionary mechanisms linked to viviparity in insects and beyond.</title>
        <authorList>
            <person name="Fouks B."/>
            <person name="Harrison M.C."/>
            <person name="Mikhailova A.A."/>
            <person name="Marchal E."/>
            <person name="English S."/>
            <person name="Carruthers M."/>
            <person name="Jennings E.C."/>
            <person name="Chiamaka E.L."/>
            <person name="Frigard R.A."/>
            <person name="Pippel M."/>
            <person name="Attardo G.M."/>
            <person name="Benoit J.B."/>
            <person name="Bornberg-Bauer E."/>
            <person name="Tobe S.S."/>
        </authorList>
    </citation>
    <scope>NUCLEOTIDE SEQUENCE</scope>
    <source>
        <strain evidence="2">Stay&amp;Tobe</strain>
    </source>
</reference>
<dbReference type="EMBL" id="JASPKZ010004180">
    <property type="protein sequence ID" value="KAJ9590916.1"/>
    <property type="molecule type" value="Genomic_DNA"/>
</dbReference>
<comment type="caution">
    <text evidence="2">The sequence shown here is derived from an EMBL/GenBank/DDBJ whole genome shotgun (WGS) entry which is preliminary data.</text>
</comment>
<feature type="compositionally biased region" description="Polar residues" evidence="1">
    <location>
        <begin position="1"/>
        <end position="11"/>
    </location>
</feature>
<gene>
    <name evidence="2" type="ORF">L9F63_016053</name>
</gene>
<evidence type="ECO:0000313" key="3">
    <source>
        <dbReference type="Proteomes" id="UP001233999"/>
    </source>
</evidence>
<proteinExistence type="predicted"/>
<evidence type="ECO:0000313" key="2">
    <source>
        <dbReference type="EMBL" id="KAJ9590916.1"/>
    </source>
</evidence>
<reference evidence="2" key="2">
    <citation type="submission" date="2023-05" db="EMBL/GenBank/DDBJ databases">
        <authorList>
            <person name="Fouks B."/>
        </authorList>
    </citation>
    <scope>NUCLEOTIDE SEQUENCE</scope>
    <source>
        <strain evidence="2">Stay&amp;Tobe</strain>
        <tissue evidence="2">Testes</tissue>
    </source>
</reference>
<accession>A0AAD8A1Z7</accession>